<dbReference type="EMBL" id="BMAU01021358">
    <property type="protein sequence ID" value="GFY21783.1"/>
    <property type="molecule type" value="Genomic_DNA"/>
</dbReference>
<keyword evidence="3" id="KW-1185">Reference proteome</keyword>
<name>A0A8X6T8W8_TRICX</name>
<dbReference type="Proteomes" id="UP000887159">
    <property type="component" value="Unassembled WGS sequence"/>
</dbReference>
<feature type="compositionally biased region" description="Basic residues" evidence="1">
    <location>
        <begin position="107"/>
        <end position="123"/>
    </location>
</feature>
<evidence type="ECO:0000313" key="3">
    <source>
        <dbReference type="Proteomes" id="UP000887159"/>
    </source>
</evidence>
<comment type="caution">
    <text evidence="2">The sequence shown here is derived from an EMBL/GenBank/DDBJ whole genome shotgun (WGS) entry which is preliminary data.</text>
</comment>
<feature type="region of interest" description="Disordered" evidence="1">
    <location>
        <begin position="82"/>
        <end position="123"/>
    </location>
</feature>
<evidence type="ECO:0000256" key="1">
    <source>
        <dbReference type="SAM" id="MobiDB-lite"/>
    </source>
</evidence>
<gene>
    <name evidence="2" type="ORF">TNCV_1169271</name>
</gene>
<organism evidence="2 3">
    <name type="scientific">Trichonephila clavipes</name>
    <name type="common">Golden silk orbweaver</name>
    <name type="synonym">Nephila clavipes</name>
    <dbReference type="NCBI Taxonomy" id="2585209"/>
    <lineage>
        <taxon>Eukaryota</taxon>
        <taxon>Metazoa</taxon>
        <taxon>Ecdysozoa</taxon>
        <taxon>Arthropoda</taxon>
        <taxon>Chelicerata</taxon>
        <taxon>Arachnida</taxon>
        <taxon>Araneae</taxon>
        <taxon>Araneomorphae</taxon>
        <taxon>Entelegynae</taxon>
        <taxon>Araneoidea</taxon>
        <taxon>Nephilidae</taxon>
        <taxon>Trichonephila</taxon>
    </lineage>
</organism>
<reference evidence="2" key="1">
    <citation type="submission" date="2020-08" db="EMBL/GenBank/DDBJ databases">
        <title>Multicomponent nature underlies the extraordinary mechanical properties of spider dragline silk.</title>
        <authorList>
            <person name="Kono N."/>
            <person name="Nakamura H."/>
            <person name="Mori M."/>
            <person name="Yoshida Y."/>
            <person name="Ohtoshi R."/>
            <person name="Malay A.D."/>
            <person name="Moran D.A.P."/>
            <person name="Tomita M."/>
            <person name="Numata K."/>
            <person name="Arakawa K."/>
        </authorList>
    </citation>
    <scope>NUCLEOTIDE SEQUENCE</scope>
</reference>
<accession>A0A8X6T8W8</accession>
<evidence type="ECO:0000313" key="2">
    <source>
        <dbReference type="EMBL" id="GFY21783.1"/>
    </source>
</evidence>
<sequence length="123" mass="14653">MQKRFRHQSALPVSMLKMKLKGHHFVDPEKMIYNANTGTHVRNTGEALADPCNPGLTGYLPRPEWQNLNQIKLQPYLEWRDGQKADEEPNEWPQFHRHNELYEGRHESRRKKDHRKLQHQHSG</sequence>
<dbReference type="AlphaFoldDB" id="A0A8X6T8W8"/>
<feature type="compositionally biased region" description="Basic and acidic residues" evidence="1">
    <location>
        <begin position="97"/>
        <end position="106"/>
    </location>
</feature>
<proteinExistence type="predicted"/>
<protein>
    <submittedName>
        <fullName evidence="2">Uncharacterized protein</fullName>
    </submittedName>
</protein>